<feature type="region of interest" description="Disordered" evidence="1">
    <location>
        <begin position="1"/>
        <end position="36"/>
    </location>
</feature>
<feature type="domain" description="Aminoglycoside phosphotransferase" evidence="2">
    <location>
        <begin position="92"/>
        <end position="323"/>
    </location>
</feature>
<gene>
    <name evidence="3" type="ORF">FB567DRAFT_416508</name>
</gene>
<dbReference type="SUPFAM" id="SSF56112">
    <property type="entry name" value="Protein kinase-like (PK-like)"/>
    <property type="match status" value="1"/>
</dbReference>
<dbReference type="OrthoDB" id="10003767at2759"/>
<dbReference type="InterPro" id="IPR011009">
    <property type="entry name" value="Kinase-like_dom_sf"/>
</dbReference>
<dbReference type="InterPro" id="IPR051678">
    <property type="entry name" value="AGP_Transferase"/>
</dbReference>
<evidence type="ECO:0000259" key="2">
    <source>
        <dbReference type="Pfam" id="PF01636"/>
    </source>
</evidence>
<dbReference type="Proteomes" id="UP000813461">
    <property type="component" value="Unassembled WGS sequence"/>
</dbReference>
<dbReference type="Gene3D" id="3.30.200.20">
    <property type="entry name" value="Phosphorylase Kinase, domain 1"/>
    <property type="match status" value="1"/>
</dbReference>
<keyword evidence="3" id="KW-0418">Kinase</keyword>
<feature type="compositionally biased region" description="Acidic residues" evidence="1">
    <location>
        <begin position="17"/>
        <end position="32"/>
    </location>
</feature>
<dbReference type="PANTHER" id="PTHR21310">
    <property type="entry name" value="AMINOGLYCOSIDE PHOSPHOTRANSFERASE-RELATED-RELATED"/>
    <property type="match status" value="1"/>
</dbReference>
<dbReference type="InterPro" id="IPR002575">
    <property type="entry name" value="Aminoglycoside_PTrfase"/>
</dbReference>
<feature type="non-terminal residue" evidence="3">
    <location>
        <position position="444"/>
    </location>
</feature>
<dbReference type="PANTHER" id="PTHR21310:SF51">
    <property type="entry name" value="AMINOGLYCOSIDE PHOSPHOTRANSFERASE DOMAIN-CONTAINING PROTEIN"/>
    <property type="match status" value="1"/>
</dbReference>
<dbReference type="GO" id="GO:0016301">
    <property type="term" value="F:kinase activity"/>
    <property type="evidence" value="ECO:0007669"/>
    <property type="project" value="UniProtKB-KW"/>
</dbReference>
<keyword evidence="4" id="KW-1185">Reference proteome</keyword>
<reference evidence="3" key="1">
    <citation type="journal article" date="2021" name="Nat. Commun.">
        <title>Genetic determinants of endophytism in the Arabidopsis root mycobiome.</title>
        <authorList>
            <person name="Mesny F."/>
            <person name="Miyauchi S."/>
            <person name="Thiergart T."/>
            <person name="Pickel B."/>
            <person name="Atanasova L."/>
            <person name="Karlsson M."/>
            <person name="Huettel B."/>
            <person name="Barry K.W."/>
            <person name="Haridas S."/>
            <person name="Chen C."/>
            <person name="Bauer D."/>
            <person name="Andreopoulos W."/>
            <person name="Pangilinan J."/>
            <person name="LaButti K."/>
            <person name="Riley R."/>
            <person name="Lipzen A."/>
            <person name="Clum A."/>
            <person name="Drula E."/>
            <person name="Henrissat B."/>
            <person name="Kohler A."/>
            <person name="Grigoriev I.V."/>
            <person name="Martin F.M."/>
            <person name="Hacquard S."/>
        </authorList>
    </citation>
    <scope>NUCLEOTIDE SEQUENCE</scope>
    <source>
        <strain evidence="3">MPI-SDFR-AT-0120</strain>
    </source>
</reference>
<organism evidence="3 4">
    <name type="scientific">Paraphoma chrysanthemicola</name>
    <dbReference type="NCBI Taxonomy" id="798071"/>
    <lineage>
        <taxon>Eukaryota</taxon>
        <taxon>Fungi</taxon>
        <taxon>Dikarya</taxon>
        <taxon>Ascomycota</taxon>
        <taxon>Pezizomycotina</taxon>
        <taxon>Dothideomycetes</taxon>
        <taxon>Pleosporomycetidae</taxon>
        <taxon>Pleosporales</taxon>
        <taxon>Pleosporineae</taxon>
        <taxon>Phaeosphaeriaceae</taxon>
        <taxon>Paraphoma</taxon>
    </lineage>
</organism>
<evidence type="ECO:0000313" key="3">
    <source>
        <dbReference type="EMBL" id="KAH7086251.1"/>
    </source>
</evidence>
<name>A0A8K0R2I9_9PLEO</name>
<sequence>EEDDGCDDIGEQRDQEGVEEDEEEEDEDDDDESHPRCDFKTIEMITDEKLQDLVSFHCVRDGSVCDVRVERRTKGAYNFAAMLTLTVDNSQKGYVVRIPGHATHAHWKVEDEYMMDREVQLIEHIRAPTRAPVPEVIHHSTKHDNAIGFPYILITQLPGKDAEDTELMFQHADNPSTATEAKRITLLRSLARIMTEIQSLSFDKIGMPIFAETEAPTIGPMYQWSCDGSDFPRKRGPFPSSQNYAIAGLMQQIVCWNHSVDEVKKGALDFFHQVFSQAPFEPSVPETFTIYHRDLDLQNILVDEDGNVTGIIDWDTAFVAPRFVGAAAAPLFLQKDWLPDYLNNLDNGPYMGWKTHHYREIYAAALVEAGNPDAIYTTKSAIYRSAFTAICDIDGGNKMDLMDKLLREIPHCRLRSPEFARGLGLGWRDAEAMLKVELAKVLKP</sequence>
<dbReference type="EMBL" id="JAGMVJ010000011">
    <property type="protein sequence ID" value="KAH7086251.1"/>
    <property type="molecule type" value="Genomic_DNA"/>
</dbReference>
<comment type="caution">
    <text evidence="3">The sequence shown here is derived from an EMBL/GenBank/DDBJ whole genome shotgun (WGS) entry which is preliminary data.</text>
</comment>
<dbReference type="Pfam" id="PF01636">
    <property type="entry name" value="APH"/>
    <property type="match status" value="1"/>
</dbReference>
<evidence type="ECO:0000313" key="4">
    <source>
        <dbReference type="Proteomes" id="UP000813461"/>
    </source>
</evidence>
<feature type="non-terminal residue" evidence="3">
    <location>
        <position position="1"/>
    </location>
</feature>
<keyword evidence="3" id="KW-0808">Transferase</keyword>
<dbReference type="Gene3D" id="3.90.1200.10">
    <property type="match status" value="1"/>
</dbReference>
<protein>
    <submittedName>
        <fullName evidence="3">Kinase-like domain-containing protein</fullName>
    </submittedName>
</protein>
<evidence type="ECO:0000256" key="1">
    <source>
        <dbReference type="SAM" id="MobiDB-lite"/>
    </source>
</evidence>
<dbReference type="AlphaFoldDB" id="A0A8K0R2I9"/>
<proteinExistence type="predicted"/>
<accession>A0A8K0R2I9</accession>